<evidence type="ECO:0000313" key="2">
    <source>
        <dbReference type="Proteomes" id="UP000324222"/>
    </source>
</evidence>
<dbReference type="AlphaFoldDB" id="A0A5B7JEG1"/>
<sequence length="27" mass="2771">MLLCTKNSITLSCGSSHGSSPSHASQH</sequence>
<accession>A0A5B7JEG1</accession>
<dbReference type="Proteomes" id="UP000324222">
    <property type="component" value="Unassembled WGS sequence"/>
</dbReference>
<reference evidence="1 2" key="1">
    <citation type="submission" date="2019-05" db="EMBL/GenBank/DDBJ databases">
        <title>Another draft genome of Portunus trituberculatus and its Hox gene families provides insights of decapod evolution.</title>
        <authorList>
            <person name="Jeong J.-H."/>
            <person name="Song I."/>
            <person name="Kim S."/>
            <person name="Choi T."/>
            <person name="Kim D."/>
            <person name="Ryu S."/>
            <person name="Kim W."/>
        </authorList>
    </citation>
    <scope>NUCLEOTIDE SEQUENCE [LARGE SCALE GENOMIC DNA]</scope>
    <source>
        <tissue evidence="1">Muscle</tissue>
    </source>
</reference>
<name>A0A5B7JEG1_PORTR</name>
<gene>
    <name evidence="1" type="ORF">E2C01_087849</name>
</gene>
<comment type="caution">
    <text evidence="1">The sequence shown here is derived from an EMBL/GenBank/DDBJ whole genome shotgun (WGS) entry which is preliminary data.</text>
</comment>
<proteinExistence type="predicted"/>
<keyword evidence="2" id="KW-1185">Reference proteome</keyword>
<dbReference type="EMBL" id="VSRR010092349">
    <property type="protein sequence ID" value="MPC92743.1"/>
    <property type="molecule type" value="Genomic_DNA"/>
</dbReference>
<protein>
    <submittedName>
        <fullName evidence="1">Uncharacterized protein</fullName>
    </submittedName>
</protein>
<organism evidence="1 2">
    <name type="scientific">Portunus trituberculatus</name>
    <name type="common">Swimming crab</name>
    <name type="synonym">Neptunus trituberculatus</name>
    <dbReference type="NCBI Taxonomy" id="210409"/>
    <lineage>
        <taxon>Eukaryota</taxon>
        <taxon>Metazoa</taxon>
        <taxon>Ecdysozoa</taxon>
        <taxon>Arthropoda</taxon>
        <taxon>Crustacea</taxon>
        <taxon>Multicrustacea</taxon>
        <taxon>Malacostraca</taxon>
        <taxon>Eumalacostraca</taxon>
        <taxon>Eucarida</taxon>
        <taxon>Decapoda</taxon>
        <taxon>Pleocyemata</taxon>
        <taxon>Brachyura</taxon>
        <taxon>Eubrachyura</taxon>
        <taxon>Portunoidea</taxon>
        <taxon>Portunidae</taxon>
        <taxon>Portuninae</taxon>
        <taxon>Portunus</taxon>
    </lineage>
</organism>
<evidence type="ECO:0000313" key="1">
    <source>
        <dbReference type="EMBL" id="MPC92743.1"/>
    </source>
</evidence>